<dbReference type="PIRSF" id="PIRSF000241">
    <property type="entry name" value="Urate_oxidase"/>
    <property type="match status" value="1"/>
</dbReference>
<dbReference type="SUPFAM" id="SSF55620">
    <property type="entry name" value="Tetrahydrobiopterin biosynthesis enzymes-like"/>
    <property type="match status" value="2"/>
</dbReference>
<feature type="binding site" evidence="7">
    <location>
        <position position="54"/>
    </location>
    <ligand>
        <name>O2</name>
        <dbReference type="ChEBI" id="CHEBI:15379"/>
    </ligand>
</feature>
<evidence type="ECO:0000256" key="5">
    <source>
        <dbReference type="PIRNR" id="PIRNR000241"/>
    </source>
</evidence>
<name>A0A9X3S7E8_9ACTN</name>
<evidence type="ECO:0000313" key="10">
    <source>
        <dbReference type="Proteomes" id="UP001149140"/>
    </source>
</evidence>
<dbReference type="Proteomes" id="UP001149140">
    <property type="component" value="Unassembled WGS sequence"/>
</dbReference>
<evidence type="ECO:0000256" key="1">
    <source>
        <dbReference type="ARBA" id="ARBA00004831"/>
    </source>
</evidence>
<dbReference type="PRINTS" id="PR00093">
    <property type="entry name" value="URICASE"/>
</dbReference>
<gene>
    <name evidence="9" type="primary">pucL</name>
    <name evidence="9" type="ORF">OM076_24555</name>
</gene>
<feature type="binding site" evidence="7">
    <location>
        <position position="54"/>
    </location>
    <ligand>
        <name>5-hydroxyisourate</name>
        <dbReference type="ChEBI" id="CHEBI:18072"/>
    </ligand>
</feature>
<evidence type="ECO:0000256" key="2">
    <source>
        <dbReference type="ARBA" id="ARBA00009760"/>
    </source>
</evidence>
<accession>A0A9X3S7E8</accession>
<feature type="binding site" evidence="7">
    <location>
        <position position="202"/>
    </location>
    <ligand>
        <name>urate</name>
        <dbReference type="ChEBI" id="CHEBI:17775"/>
    </ligand>
</feature>
<dbReference type="EMBL" id="JAPDOD010000025">
    <property type="protein sequence ID" value="MDA0163468.1"/>
    <property type="molecule type" value="Genomic_DNA"/>
</dbReference>
<reference evidence="9" key="1">
    <citation type="submission" date="2022-10" db="EMBL/GenBank/DDBJ databases">
        <title>The WGS of Solirubrobacter ginsenosidimutans DSM 21036.</title>
        <authorList>
            <person name="Jiang Z."/>
        </authorList>
    </citation>
    <scope>NUCLEOTIDE SEQUENCE</scope>
    <source>
        <strain evidence="9">DSM 21036</strain>
    </source>
</reference>
<dbReference type="RefSeq" id="WP_270042713.1">
    <property type="nucleotide sequence ID" value="NZ_JAPDOD010000025.1"/>
</dbReference>
<dbReference type="EC" id="1.7.3.3" evidence="5 8"/>
<dbReference type="InterPro" id="IPR019842">
    <property type="entry name" value="Uricase_CS"/>
</dbReference>
<dbReference type="PANTHER" id="PTHR42874">
    <property type="entry name" value="URICASE"/>
    <property type="match status" value="1"/>
</dbReference>
<dbReference type="PANTHER" id="PTHR42874:SF1">
    <property type="entry name" value="URICASE"/>
    <property type="match status" value="1"/>
</dbReference>
<protein>
    <recommendedName>
        <fullName evidence="5 8">Uricase</fullName>
        <ecNumber evidence="5 8">1.7.3.3</ecNumber>
    </recommendedName>
    <alternativeName>
        <fullName evidence="5">Urate oxidase</fullName>
    </alternativeName>
</protein>
<comment type="catalytic activity">
    <reaction evidence="5 8">
        <text>urate + O2 + H2O = 5-hydroxyisourate + H2O2</text>
        <dbReference type="Rhea" id="RHEA:21368"/>
        <dbReference type="ChEBI" id="CHEBI:15377"/>
        <dbReference type="ChEBI" id="CHEBI:15379"/>
        <dbReference type="ChEBI" id="CHEBI:16240"/>
        <dbReference type="ChEBI" id="CHEBI:17775"/>
        <dbReference type="ChEBI" id="CHEBI:18072"/>
        <dbReference type="EC" id="1.7.3.3"/>
    </reaction>
</comment>
<comment type="caution">
    <text evidence="9">The sequence shown here is derived from an EMBL/GenBank/DDBJ whole genome shotgun (WGS) entry which is preliminary data.</text>
</comment>
<dbReference type="GO" id="GO:0006144">
    <property type="term" value="P:purine nucleobase metabolic process"/>
    <property type="evidence" value="ECO:0007669"/>
    <property type="project" value="UniProtKB-KW"/>
</dbReference>
<comment type="similarity">
    <text evidence="2 5 8">Belongs to the uricase family.</text>
</comment>
<evidence type="ECO:0000256" key="8">
    <source>
        <dbReference type="RuleBase" id="RU004455"/>
    </source>
</evidence>
<feature type="binding site" evidence="7">
    <location>
        <position position="202"/>
    </location>
    <ligand>
        <name>5-hydroxyisourate</name>
        <dbReference type="ChEBI" id="CHEBI:18072"/>
    </ligand>
</feature>
<evidence type="ECO:0000256" key="7">
    <source>
        <dbReference type="PIRSR" id="PIRSR000241-2"/>
    </source>
</evidence>
<evidence type="ECO:0000256" key="6">
    <source>
        <dbReference type="PIRSR" id="PIRSR000241-1"/>
    </source>
</evidence>
<feature type="active site" description="Charge relay system" evidence="6">
    <location>
        <position position="230"/>
    </location>
</feature>
<feature type="active site" description="Charge relay system" evidence="6">
    <location>
        <position position="9"/>
    </location>
</feature>
<evidence type="ECO:0000256" key="3">
    <source>
        <dbReference type="ARBA" id="ARBA00022631"/>
    </source>
</evidence>
<dbReference type="AlphaFoldDB" id="A0A9X3S7E8"/>
<feature type="binding site" evidence="7">
    <location>
        <position position="54"/>
    </location>
    <ligand>
        <name>urate</name>
        <dbReference type="ChEBI" id="CHEBI:17775"/>
    </ligand>
</feature>
<keyword evidence="3 5" id="KW-0659">Purine metabolism</keyword>
<evidence type="ECO:0000256" key="4">
    <source>
        <dbReference type="ARBA" id="ARBA00023002"/>
    </source>
</evidence>
<dbReference type="GO" id="GO:0004846">
    <property type="term" value="F:urate oxidase activity"/>
    <property type="evidence" value="ECO:0007669"/>
    <property type="project" value="UniProtKB-EC"/>
</dbReference>
<proteinExistence type="inferred from homology"/>
<comment type="function">
    <text evidence="5 8">Catalyzes the oxidation of uric acid to 5-hydroxyisourate, which is further processed to form (S)-allantoin.</text>
</comment>
<keyword evidence="4 5" id="KW-0560">Oxidoreductase</keyword>
<sequence length="280" mass="30546">MLGVNQYGKAETHLVRVVRDGDVHELRDLLVSVALSGNLDDVHLRGDNSAVLATDTQKNTVYAFAKEHGVGTPEEFALLLARHFLDGAITRARVQVVEVGWARLGDHAFVQSSREQRVATVIASGADAWFVSGVSELVLLKTTDSEFHGFPRDRYTTLTETTDRVLATAVSARWRHDGSASFEDARGALLDTFAAHHSLSLQQTLYAMGSALLSACGSVHEVRLSMPNKHHFVVDLSPFGLENPNEVFHADDRPYGLIEGAVVRDGAPDPGPVWDPYPLV</sequence>
<feature type="binding site" evidence="7">
    <location>
        <position position="147"/>
    </location>
    <ligand>
        <name>5-hydroxyisourate</name>
        <dbReference type="ChEBI" id="CHEBI:18072"/>
    </ligand>
</feature>
<feature type="binding site" evidence="7">
    <location>
        <position position="147"/>
    </location>
    <ligand>
        <name>urate</name>
        <dbReference type="ChEBI" id="CHEBI:17775"/>
    </ligand>
</feature>
<feature type="binding site" evidence="7">
    <location>
        <position position="55"/>
    </location>
    <ligand>
        <name>5-hydroxyisourate</name>
        <dbReference type="ChEBI" id="CHEBI:18072"/>
    </ligand>
</feature>
<feature type="binding site" evidence="7">
    <location>
        <position position="164"/>
    </location>
    <ligand>
        <name>urate</name>
        <dbReference type="ChEBI" id="CHEBI:17775"/>
    </ligand>
</feature>
<dbReference type="Gene3D" id="3.10.270.10">
    <property type="entry name" value="Urate Oxidase"/>
    <property type="match status" value="1"/>
</dbReference>
<feature type="active site" description="Charge relay system" evidence="6">
    <location>
        <position position="54"/>
    </location>
</feature>
<comment type="pathway">
    <text evidence="1 5">Purine metabolism; urate degradation; (S)-allantoin from urate: step 1/3.</text>
</comment>
<evidence type="ECO:0000313" key="9">
    <source>
        <dbReference type="EMBL" id="MDA0163468.1"/>
    </source>
</evidence>
<dbReference type="PROSITE" id="PS00366">
    <property type="entry name" value="URICASE"/>
    <property type="match status" value="1"/>
</dbReference>
<dbReference type="NCBIfam" id="TIGR03383">
    <property type="entry name" value="urate_oxi"/>
    <property type="match status" value="1"/>
</dbReference>
<dbReference type="Pfam" id="PF01014">
    <property type="entry name" value="Uricase"/>
    <property type="match status" value="2"/>
</dbReference>
<organism evidence="9 10">
    <name type="scientific">Solirubrobacter ginsenosidimutans</name>
    <dbReference type="NCBI Taxonomy" id="490573"/>
    <lineage>
        <taxon>Bacteria</taxon>
        <taxon>Bacillati</taxon>
        <taxon>Actinomycetota</taxon>
        <taxon>Thermoleophilia</taxon>
        <taxon>Solirubrobacterales</taxon>
        <taxon>Solirubrobacteraceae</taxon>
        <taxon>Solirubrobacter</taxon>
    </lineage>
</organism>
<keyword evidence="10" id="KW-1185">Reference proteome</keyword>
<dbReference type="InterPro" id="IPR002042">
    <property type="entry name" value="Uricase"/>
</dbReference>
<feature type="binding site" evidence="7">
    <location>
        <position position="164"/>
    </location>
    <ligand>
        <name>5-hydroxyisourate</name>
        <dbReference type="ChEBI" id="CHEBI:18072"/>
    </ligand>
</feature>
<feature type="binding site" evidence="7">
    <location>
        <position position="228"/>
    </location>
    <ligand>
        <name>urate</name>
        <dbReference type="ChEBI" id="CHEBI:17775"/>
    </ligand>
</feature>
<feature type="binding site" evidence="7">
    <location>
        <position position="55"/>
    </location>
    <ligand>
        <name>urate</name>
        <dbReference type="ChEBI" id="CHEBI:17775"/>
    </ligand>
</feature>